<dbReference type="Pfam" id="PF13639">
    <property type="entry name" value="zf-RING_2"/>
    <property type="match status" value="1"/>
</dbReference>
<accession>A0A978VM40</accession>
<keyword evidence="5" id="KW-0833">Ubl conjugation pathway</keyword>
<comment type="caution">
    <text evidence="10">The sequence shown here is derived from an EMBL/GenBank/DDBJ whole genome shotgun (WGS) entry which is preliminary data.</text>
</comment>
<dbReference type="Gene3D" id="3.30.40.10">
    <property type="entry name" value="Zinc/RING finger domain, C3HC4 (zinc finger)"/>
    <property type="match status" value="1"/>
</dbReference>
<dbReference type="Proteomes" id="UP000813462">
    <property type="component" value="Unassembled WGS sequence"/>
</dbReference>
<gene>
    <name evidence="10" type="ORF">FEM48_Zijuj03G0003500</name>
</gene>
<evidence type="ECO:0000256" key="8">
    <source>
        <dbReference type="PROSITE-ProRule" id="PRU00175"/>
    </source>
</evidence>
<evidence type="ECO:0000256" key="5">
    <source>
        <dbReference type="ARBA" id="ARBA00022786"/>
    </source>
</evidence>
<dbReference type="InterPro" id="IPR053238">
    <property type="entry name" value="RING-H2_zinc_finger"/>
</dbReference>
<dbReference type="PANTHER" id="PTHR14155:SF610">
    <property type="entry name" value="OS01G0755700 PROTEIN"/>
    <property type="match status" value="1"/>
</dbReference>
<evidence type="ECO:0000256" key="4">
    <source>
        <dbReference type="ARBA" id="ARBA00022771"/>
    </source>
</evidence>
<comment type="catalytic activity">
    <reaction evidence="1">
        <text>S-ubiquitinyl-[E2 ubiquitin-conjugating enzyme]-L-cysteine + [acceptor protein]-L-lysine = [E2 ubiquitin-conjugating enzyme]-L-cysteine + N(6)-ubiquitinyl-[acceptor protein]-L-lysine.</text>
        <dbReference type="EC" id="2.3.2.27"/>
    </reaction>
</comment>
<keyword evidence="6" id="KW-0862">Zinc</keyword>
<proteinExistence type="inferred from homology"/>
<evidence type="ECO:0000256" key="7">
    <source>
        <dbReference type="ARBA" id="ARBA00024209"/>
    </source>
</evidence>
<evidence type="ECO:0000313" key="10">
    <source>
        <dbReference type="EMBL" id="KAH7536615.1"/>
    </source>
</evidence>
<feature type="domain" description="RING-type" evidence="9">
    <location>
        <begin position="114"/>
        <end position="157"/>
    </location>
</feature>
<keyword evidence="3" id="KW-0479">Metal-binding</keyword>
<evidence type="ECO:0000256" key="3">
    <source>
        <dbReference type="ARBA" id="ARBA00022723"/>
    </source>
</evidence>
<dbReference type="GO" id="GO:0061630">
    <property type="term" value="F:ubiquitin protein ligase activity"/>
    <property type="evidence" value="ECO:0007669"/>
    <property type="project" value="UniProtKB-EC"/>
</dbReference>
<dbReference type="InterPro" id="IPR001841">
    <property type="entry name" value="Znf_RING"/>
</dbReference>
<dbReference type="SUPFAM" id="SSF57850">
    <property type="entry name" value="RING/U-box"/>
    <property type="match status" value="1"/>
</dbReference>
<organism evidence="10 11">
    <name type="scientific">Ziziphus jujuba var. spinosa</name>
    <dbReference type="NCBI Taxonomy" id="714518"/>
    <lineage>
        <taxon>Eukaryota</taxon>
        <taxon>Viridiplantae</taxon>
        <taxon>Streptophyta</taxon>
        <taxon>Embryophyta</taxon>
        <taxon>Tracheophyta</taxon>
        <taxon>Spermatophyta</taxon>
        <taxon>Magnoliopsida</taxon>
        <taxon>eudicotyledons</taxon>
        <taxon>Gunneridae</taxon>
        <taxon>Pentapetalae</taxon>
        <taxon>rosids</taxon>
        <taxon>fabids</taxon>
        <taxon>Rosales</taxon>
        <taxon>Rhamnaceae</taxon>
        <taxon>Paliureae</taxon>
        <taxon>Ziziphus</taxon>
    </lineage>
</organism>
<evidence type="ECO:0000313" key="11">
    <source>
        <dbReference type="Proteomes" id="UP000813462"/>
    </source>
</evidence>
<evidence type="ECO:0000256" key="1">
    <source>
        <dbReference type="ARBA" id="ARBA00000900"/>
    </source>
</evidence>
<dbReference type="InterPro" id="IPR013083">
    <property type="entry name" value="Znf_RING/FYVE/PHD"/>
</dbReference>
<name>A0A978VM40_ZIZJJ</name>
<keyword evidence="4 8" id="KW-0863">Zinc-finger</keyword>
<protein>
    <recommendedName>
        <fullName evidence="2">RING-type E3 ubiquitin transferase</fullName>
        <ecNumber evidence="2">2.3.2.27</ecNumber>
    </recommendedName>
</protein>
<sequence length="157" mass="18003">MVFPSQMLKEDLLGCQTYIRDKLITAELGYNSPPTFRTNIAPLTARLVEIADRLNMDYDQVRFDVINIEDEEEDGLLDEQVTSRTRTSNTAIKKLKVSGRFVIADHKKKELASCCICLEEMFDGKKLLVGLPKCKHVHHESCILHWLDYTISCPLCR</sequence>
<dbReference type="GO" id="GO:0008270">
    <property type="term" value="F:zinc ion binding"/>
    <property type="evidence" value="ECO:0007669"/>
    <property type="project" value="UniProtKB-KW"/>
</dbReference>
<evidence type="ECO:0000256" key="2">
    <source>
        <dbReference type="ARBA" id="ARBA00012483"/>
    </source>
</evidence>
<dbReference type="AlphaFoldDB" id="A0A978VM40"/>
<evidence type="ECO:0000256" key="6">
    <source>
        <dbReference type="ARBA" id="ARBA00022833"/>
    </source>
</evidence>
<evidence type="ECO:0000259" key="9">
    <source>
        <dbReference type="PROSITE" id="PS50089"/>
    </source>
</evidence>
<dbReference type="EC" id="2.3.2.27" evidence="2"/>
<dbReference type="EMBL" id="JAEACU010000003">
    <property type="protein sequence ID" value="KAH7536615.1"/>
    <property type="molecule type" value="Genomic_DNA"/>
</dbReference>
<reference evidence="10" key="1">
    <citation type="journal article" date="2021" name="Front. Plant Sci.">
        <title>Chromosome-Scale Genome Assembly for Chinese Sour Jujube and Insights Into Its Genome Evolution and Domestication Signature.</title>
        <authorList>
            <person name="Shen L.-Y."/>
            <person name="Luo H."/>
            <person name="Wang X.-L."/>
            <person name="Wang X.-M."/>
            <person name="Qiu X.-J."/>
            <person name="Liu H."/>
            <person name="Zhou S.-S."/>
            <person name="Jia K.-H."/>
            <person name="Nie S."/>
            <person name="Bao Y.-T."/>
            <person name="Zhang R.-G."/>
            <person name="Yun Q.-Z."/>
            <person name="Chai Y.-H."/>
            <person name="Lu J.-Y."/>
            <person name="Li Y."/>
            <person name="Zhao S.-W."/>
            <person name="Mao J.-F."/>
            <person name="Jia S.-G."/>
            <person name="Mao Y.-M."/>
        </authorList>
    </citation>
    <scope>NUCLEOTIDE SEQUENCE</scope>
    <source>
        <strain evidence="10">AT0</strain>
        <tissue evidence="10">Leaf</tissue>
    </source>
</reference>
<comment type="similarity">
    <text evidence="7">Belongs to the RING-type zinc finger family. ATL subfamily.</text>
</comment>
<dbReference type="PANTHER" id="PTHR14155">
    <property type="entry name" value="RING FINGER DOMAIN-CONTAINING"/>
    <property type="match status" value="1"/>
</dbReference>
<dbReference type="PROSITE" id="PS50089">
    <property type="entry name" value="ZF_RING_2"/>
    <property type="match status" value="1"/>
</dbReference>